<evidence type="ECO:0000259" key="4">
    <source>
        <dbReference type="Pfam" id="PF01494"/>
    </source>
</evidence>
<sequence length="273" mass="29651">MEEVVIVGAGIAGLATAVALKKVGVRALVFERSEELRTTGAGLGLFANAWVALDALGVSDKLAALYTPIEKAGFIALNDKEVYWFFGATCPPKGVEKGADPEMIQREVTENLAKDFPPVYLDVVKHSDLSSLTWAPLMFRYPWDVLFGNLFRSSVTVAGDAMHPMTPDLGQGACSALEDAVALGRHLGNSIAEHNKLVTGDIGFAIERYAKERRLRVATLITASYLSGWVQQDGSNRFMRSLRDVFYGLLLGRVVKGFTEYDCGKLHGVSPLP</sequence>
<dbReference type="EMBL" id="KK198757">
    <property type="protein sequence ID" value="KCW74687.1"/>
    <property type="molecule type" value="Genomic_DNA"/>
</dbReference>
<evidence type="ECO:0000256" key="3">
    <source>
        <dbReference type="ARBA" id="ARBA00024018"/>
    </source>
</evidence>
<dbReference type="InParanoid" id="A0A059C8J2"/>
<dbReference type="InterPro" id="IPR036188">
    <property type="entry name" value="FAD/NAD-bd_sf"/>
</dbReference>
<dbReference type="PANTHER" id="PTHR45934">
    <property type="entry name" value="FAD/NAD(P)-BINDING OXIDOREDUCTASE FAMILY PROTEIN"/>
    <property type="match status" value="1"/>
</dbReference>
<gene>
    <name evidence="5" type="ORF">EUGRSUZ_E03417</name>
</gene>
<dbReference type="InterPro" id="IPR002938">
    <property type="entry name" value="FAD-bd"/>
</dbReference>
<evidence type="ECO:0000313" key="5">
    <source>
        <dbReference type="EMBL" id="KCW74687.1"/>
    </source>
</evidence>
<dbReference type="SUPFAM" id="SSF51905">
    <property type="entry name" value="FAD/NAD(P)-binding domain"/>
    <property type="match status" value="1"/>
</dbReference>
<dbReference type="InterPro" id="IPR044560">
    <property type="entry name" value="MOase"/>
</dbReference>
<keyword evidence="1" id="KW-0560">Oxidoreductase</keyword>
<accession>A0A059C8J2</accession>
<evidence type="ECO:0000256" key="1">
    <source>
        <dbReference type="ARBA" id="ARBA00023002"/>
    </source>
</evidence>
<feature type="domain" description="FAD-binding" evidence="4">
    <location>
        <begin position="3"/>
        <end position="79"/>
    </location>
</feature>
<dbReference type="Gene3D" id="3.50.50.60">
    <property type="entry name" value="FAD/NAD(P)-binding domain"/>
    <property type="match status" value="2"/>
</dbReference>
<dbReference type="eggNOG" id="KOG2614">
    <property type="taxonomic scope" value="Eukaryota"/>
</dbReference>
<organism evidence="5">
    <name type="scientific">Eucalyptus grandis</name>
    <name type="common">Flooded gum</name>
    <dbReference type="NCBI Taxonomy" id="71139"/>
    <lineage>
        <taxon>Eukaryota</taxon>
        <taxon>Viridiplantae</taxon>
        <taxon>Streptophyta</taxon>
        <taxon>Embryophyta</taxon>
        <taxon>Tracheophyta</taxon>
        <taxon>Spermatophyta</taxon>
        <taxon>Magnoliopsida</taxon>
        <taxon>eudicotyledons</taxon>
        <taxon>Gunneridae</taxon>
        <taxon>Pentapetalae</taxon>
        <taxon>rosids</taxon>
        <taxon>malvids</taxon>
        <taxon>Myrtales</taxon>
        <taxon>Myrtaceae</taxon>
        <taxon>Myrtoideae</taxon>
        <taxon>Eucalypteae</taxon>
        <taxon>Eucalyptus</taxon>
    </lineage>
</organism>
<proteinExistence type="inferred from homology"/>
<dbReference type="PANTHER" id="PTHR45934:SF1">
    <property type="entry name" value="OS04G0423100 PROTEIN"/>
    <property type="match status" value="1"/>
</dbReference>
<reference evidence="5" key="1">
    <citation type="submission" date="2013-07" db="EMBL/GenBank/DDBJ databases">
        <title>The genome of Eucalyptus grandis.</title>
        <authorList>
            <person name="Schmutz J."/>
            <person name="Hayes R."/>
            <person name="Myburg A."/>
            <person name="Tuskan G."/>
            <person name="Grattapaglia D."/>
            <person name="Rokhsar D.S."/>
        </authorList>
    </citation>
    <scope>NUCLEOTIDE SEQUENCE</scope>
    <source>
        <tissue evidence="5">Leaf extractions</tissue>
    </source>
</reference>
<comment type="similarity">
    <text evidence="3">Belongs to the 3-hydroxybenzoate 6-hydroxylase family.</text>
</comment>
<dbReference type="Gramene" id="KCW74687">
    <property type="protein sequence ID" value="KCW74687"/>
    <property type="gene ID" value="EUGRSUZ_E03417"/>
</dbReference>
<dbReference type="STRING" id="71139.A0A059C8J2"/>
<name>A0A059C8J2_EUCGR</name>
<dbReference type="GO" id="GO:0004497">
    <property type="term" value="F:monooxygenase activity"/>
    <property type="evidence" value="ECO:0007669"/>
    <property type="project" value="UniProtKB-KW"/>
</dbReference>
<dbReference type="Pfam" id="PF01494">
    <property type="entry name" value="FAD_binding_3"/>
    <property type="match status" value="2"/>
</dbReference>
<protein>
    <recommendedName>
        <fullName evidence="4">FAD-binding domain-containing protein</fullName>
    </recommendedName>
</protein>
<dbReference type="GO" id="GO:0071949">
    <property type="term" value="F:FAD binding"/>
    <property type="evidence" value="ECO:0007669"/>
    <property type="project" value="InterPro"/>
</dbReference>
<dbReference type="AlphaFoldDB" id="A0A059C8J2"/>
<evidence type="ECO:0000256" key="2">
    <source>
        <dbReference type="ARBA" id="ARBA00023033"/>
    </source>
</evidence>
<keyword evidence="2" id="KW-0503">Monooxygenase</keyword>
<feature type="domain" description="FAD-binding" evidence="4">
    <location>
        <begin position="153"/>
        <end position="219"/>
    </location>
</feature>